<name>A0A0K6GT61_9NEIS</name>
<dbReference type="STRING" id="375574.GCA_001418035_00555"/>
<dbReference type="EMBL" id="CYHA01000001">
    <property type="protein sequence ID" value="CUA81910.1"/>
    <property type="molecule type" value="Genomic_DNA"/>
</dbReference>
<organism evidence="2 3">
    <name type="scientific">Gulbenkiania indica</name>
    <dbReference type="NCBI Taxonomy" id="375574"/>
    <lineage>
        <taxon>Bacteria</taxon>
        <taxon>Pseudomonadati</taxon>
        <taxon>Pseudomonadota</taxon>
        <taxon>Betaproteobacteria</taxon>
        <taxon>Neisseriales</taxon>
        <taxon>Chromobacteriaceae</taxon>
        <taxon>Gulbenkiania</taxon>
    </lineage>
</organism>
<accession>A0A0K6GT61</accession>
<evidence type="ECO:0000256" key="1">
    <source>
        <dbReference type="SAM" id="Phobius"/>
    </source>
</evidence>
<sequence length="347" mass="38165">MGLFCTECGQRKESADALFCTHCGHRFPSGTTVFQPTLAPLDSGPLRSRAASLRRPGKRTLLLGGAGLALLFALGAGVAYYMRPPAATPEAYTEAINHHLASHREQAQDKVCLSNFPYATNPVFTNASDTATNHWLDLLVKAGLYRQPDTLTEGFWTKLRYTQTDKGHTVLKEGRLCLAKGLKVERIESVLPPETIAGALVGKAVFSTTLDAPADWVTEEMRRELPGEGHLTGQTLLLTVQDGAWQVMDAAQLQRSQMAQAPSPEAGTSGLRGWWQRLTGPTEPDDDAIWTALMPHVHGLSREALQLRKGSCERQAEGRFRCVIHLGDREERISLIREGESWVLQDE</sequence>
<protein>
    <submittedName>
        <fullName evidence="2">Zinc-ribbon domain</fullName>
    </submittedName>
</protein>
<reference evidence="3" key="1">
    <citation type="submission" date="2015-08" db="EMBL/GenBank/DDBJ databases">
        <authorList>
            <person name="Varghese N."/>
        </authorList>
    </citation>
    <scope>NUCLEOTIDE SEQUENCE [LARGE SCALE GENOMIC DNA]</scope>
    <source>
        <strain evidence="3">DSM 17901</strain>
    </source>
</reference>
<dbReference type="AlphaFoldDB" id="A0A0K6GT61"/>
<evidence type="ECO:0000313" key="3">
    <source>
        <dbReference type="Proteomes" id="UP000243535"/>
    </source>
</evidence>
<feature type="transmembrane region" description="Helical" evidence="1">
    <location>
        <begin position="61"/>
        <end position="82"/>
    </location>
</feature>
<evidence type="ECO:0000313" key="2">
    <source>
        <dbReference type="EMBL" id="CUA81910.1"/>
    </source>
</evidence>
<keyword evidence="1" id="KW-0472">Membrane</keyword>
<keyword evidence="1" id="KW-1133">Transmembrane helix</keyword>
<gene>
    <name evidence="2" type="ORF">Ga0061063_0757</name>
</gene>
<keyword evidence="1" id="KW-0812">Transmembrane</keyword>
<keyword evidence="3" id="KW-1185">Reference proteome</keyword>
<dbReference type="Proteomes" id="UP000243535">
    <property type="component" value="Unassembled WGS sequence"/>
</dbReference>
<proteinExistence type="predicted"/>